<dbReference type="SMART" id="SM00076">
    <property type="entry name" value="IFabd"/>
    <property type="match status" value="1"/>
</dbReference>
<evidence type="ECO:0000313" key="8">
    <source>
        <dbReference type="EMBL" id="CAK6434073.1"/>
    </source>
</evidence>
<gene>
    <name evidence="8" type="ORF">MPIPNATIZW_LOCUS2379</name>
</gene>
<proteinExistence type="inferred from homology"/>
<feature type="chain" id="PRO_5045472794" evidence="7">
    <location>
        <begin position="24"/>
        <end position="190"/>
    </location>
</feature>
<dbReference type="PANTHER" id="PTHR11691:SF61">
    <property type="entry name" value="INTERFERON-DELTA-4"/>
    <property type="match status" value="1"/>
</dbReference>
<keyword evidence="2 6" id="KW-0202">Cytokine</keyword>
<dbReference type="InterPro" id="IPR009079">
    <property type="entry name" value="4_helix_cytokine-like_core"/>
</dbReference>
<dbReference type="InterPro" id="IPR000471">
    <property type="entry name" value="Interferon_alpha/beta/delta"/>
</dbReference>
<protein>
    <submittedName>
        <fullName evidence="8">Uncharacterized protein</fullName>
    </submittedName>
</protein>
<comment type="similarity">
    <text evidence="6">Belongs to the alpha/beta interferon family.</text>
</comment>
<keyword evidence="9" id="KW-1185">Reference proteome</keyword>
<evidence type="ECO:0000256" key="3">
    <source>
        <dbReference type="ARBA" id="ARBA00022525"/>
    </source>
</evidence>
<keyword evidence="5" id="KW-1015">Disulfide bond</keyword>
<keyword evidence="3" id="KW-0964">Secreted</keyword>
<dbReference type="PROSITE" id="PS00252">
    <property type="entry name" value="INTERFERON_A_B_D"/>
    <property type="match status" value="1"/>
</dbReference>
<evidence type="ECO:0000256" key="4">
    <source>
        <dbReference type="ARBA" id="ARBA00023118"/>
    </source>
</evidence>
<sequence>MAQISVWLMAGAMLCSIPAGALEGDILWIQRGDNLRVFNLLRQLQRTHSHLCLGDRNNFTFPWNRGIVTEIHKTQCTCLHHQMLLQMFTLFSAQRSLAAWDHTLLSQLLSSLHHGLEHLEHLQEREGEDHACPKVGILVRKYFQRIHNYLRGKNYSACAWEVVRVEMTVRIAIMYQSSRESQPTQNYILW</sequence>
<organism evidence="8 9">
    <name type="scientific">Pipistrellus nathusii</name>
    <name type="common">Nathusius' pipistrelle</name>
    <dbReference type="NCBI Taxonomy" id="59473"/>
    <lineage>
        <taxon>Eukaryota</taxon>
        <taxon>Metazoa</taxon>
        <taxon>Chordata</taxon>
        <taxon>Craniata</taxon>
        <taxon>Vertebrata</taxon>
        <taxon>Euteleostomi</taxon>
        <taxon>Mammalia</taxon>
        <taxon>Eutheria</taxon>
        <taxon>Laurasiatheria</taxon>
        <taxon>Chiroptera</taxon>
        <taxon>Yangochiroptera</taxon>
        <taxon>Vespertilionidae</taxon>
        <taxon>Pipistrellus</taxon>
    </lineage>
</organism>
<dbReference type="Pfam" id="PF00143">
    <property type="entry name" value="Interferon"/>
    <property type="match status" value="1"/>
</dbReference>
<reference evidence="8" key="1">
    <citation type="submission" date="2023-12" db="EMBL/GenBank/DDBJ databases">
        <authorList>
            <person name="Brown T."/>
        </authorList>
    </citation>
    <scope>NUCLEOTIDE SEQUENCE</scope>
</reference>
<keyword evidence="4 6" id="KW-0051">Antiviral defense</keyword>
<dbReference type="Gene3D" id="1.20.1250.10">
    <property type="match status" value="1"/>
</dbReference>
<keyword evidence="7" id="KW-0732">Signal</keyword>
<evidence type="ECO:0000313" key="9">
    <source>
        <dbReference type="Proteomes" id="UP001314169"/>
    </source>
</evidence>
<dbReference type="EMBL" id="OY882867">
    <property type="protein sequence ID" value="CAK6434073.1"/>
    <property type="molecule type" value="Genomic_DNA"/>
</dbReference>
<dbReference type="Proteomes" id="UP001314169">
    <property type="component" value="Chromosome 10"/>
</dbReference>
<dbReference type="SUPFAM" id="SSF47266">
    <property type="entry name" value="4-helical cytokines"/>
    <property type="match status" value="1"/>
</dbReference>
<evidence type="ECO:0000256" key="5">
    <source>
        <dbReference type="ARBA" id="ARBA00023157"/>
    </source>
</evidence>
<dbReference type="PRINTS" id="PR00266">
    <property type="entry name" value="INTERFERONAB"/>
</dbReference>
<feature type="signal peptide" evidence="7">
    <location>
        <begin position="1"/>
        <end position="23"/>
    </location>
</feature>
<evidence type="ECO:0000256" key="2">
    <source>
        <dbReference type="ARBA" id="ARBA00022514"/>
    </source>
</evidence>
<evidence type="ECO:0000256" key="1">
    <source>
        <dbReference type="ARBA" id="ARBA00004613"/>
    </source>
</evidence>
<dbReference type="PANTHER" id="PTHR11691">
    <property type="entry name" value="TYPE I INTERFERON"/>
    <property type="match status" value="1"/>
</dbReference>
<evidence type="ECO:0000256" key="6">
    <source>
        <dbReference type="RuleBase" id="RU000436"/>
    </source>
</evidence>
<name>A0ABN9Z6V9_PIPNA</name>
<accession>A0ABN9Z6V9</accession>
<comment type="subcellular location">
    <subcellularLocation>
        <location evidence="1">Secreted</location>
    </subcellularLocation>
</comment>
<evidence type="ECO:0000256" key="7">
    <source>
        <dbReference type="SAM" id="SignalP"/>
    </source>
</evidence>